<comment type="similarity">
    <text evidence="2 7">Belongs to the XK family.</text>
</comment>
<evidence type="ECO:0000256" key="7">
    <source>
        <dbReference type="RuleBase" id="RU910716"/>
    </source>
</evidence>
<keyword evidence="3" id="KW-1003">Cell membrane</keyword>
<name>A0A8X6MW75_NEPPI</name>
<feature type="transmembrane region" description="Helical" evidence="7">
    <location>
        <begin position="495"/>
        <end position="518"/>
    </location>
</feature>
<dbReference type="InterPro" id="IPR050895">
    <property type="entry name" value="XK-related_scramblase"/>
</dbReference>
<dbReference type="PANTHER" id="PTHR16024">
    <property type="entry name" value="XK-RELATED PROTEIN"/>
    <property type="match status" value="1"/>
</dbReference>
<gene>
    <name evidence="8" type="primary">NCL1_48668</name>
    <name evidence="8" type="ORF">NPIL_62431</name>
</gene>
<keyword evidence="4 7" id="KW-0812">Transmembrane</keyword>
<sequence length="545" mass="63447">MGTPCTFSLKTVFQKHFPNNFGIETCSKFIRFPLDNSMENLKQNGSPLQRDLTDSDQEMTTGRTKVLVHQDALDIPENYLYKDHASGERPHLFPEPKSSKRRPSLIVEPDDVITPLSEESSPTITGKQWDDKPSVENYDTDESNCFSRTFPCFGDLVDPGSMTFGRLMGLILNFSFYLGNLASDFVVCYHLFLHGNILWFALVAAFTIIPTVILNSISYHLSISKMLIKRSIWNQSESVVVSVIVAVLHLSQLGLLARYFGYMFLHELEYLWVIFCPNEKRKDYDHRSGKYVELPYLPYLFMVEAMLQCLPQLLVQLYILIKGEDVLSQDINQLLLISVTVSLLNLTRLLTMCKHVQKNFTTPWSGLFFLYMWYLFTNISRVISFTLFMTKFLLGFLMLCLFHWIIMSIWAVSVLTPSVPCFTLSGFRKNCSKYLKGFLYGIIYLLCFMELKIVEESEGPNVPSRYLYVFFYSVMLLENTVVIILWFVYSSSIWYSFYAIAVTFLSFFLGIFFMYLYYRYFHKNVINHSERWKCVMLFPAQNRVV</sequence>
<protein>
    <recommendedName>
        <fullName evidence="7">XK-related protein</fullName>
    </recommendedName>
</protein>
<evidence type="ECO:0000313" key="9">
    <source>
        <dbReference type="Proteomes" id="UP000887013"/>
    </source>
</evidence>
<comment type="subcellular location">
    <subcellularLocation>
        <location evidence="1">Cell membrane</location>
        <topology evidence="1">Multi-pass membrane protein</topology>
    </subcellularLocation>
    <subcellularLocation>
        <location evidence="7">Membrane</location>
        <topology evidence="7">Multi-pass membrane protein</topology>
    </subcellularLocation>
</comment>
<dbReference type="GO" id="GO:1902742">
    <property type="term" value="P:apoptotic process involved in development"/>
    <property type="evidence" value="ECO:0007669"/>
    <property type="project" value="TreeGrafter"/>
</dbReference>
<feature type="transmembrane region" description="Helical" evidence="7">
    <location>
        <begin position="296"/>
        <end position="321"/>
    </location>
</feature>
<evidence type="ECO:0000256" key="1">
    <source>
        <dbReference type="ARBA" id="ARBA00004651"/>
    </source>
</evidence>
<comment type="caution">
    <text evidence="8">The sequence shown here is derived from an EMBL/GenBank/DDBJ whole genome shotgun (WGS) entry which is preliminary data.</text>
</comment>
<keyword evidence="6 7" id="KW-0472">Membrane</keyword>
<dbReference type="InterPro" id="IPR018629">
    <property type="entry name" value="XK-rel"/>
</dbReference>
<feature type="transmembrane region" description="Helical" evidence="7">
    <location>
        <begin position="238"/>
        <end position="260"/>
    </location>
</feature>
<evidence type="ECO:0000256" key="2">
    <source>
        <dbReference type="ARBA" id="ARBA00008789"/>
    </source>
</evidence>
<evidence type="ECO:0000313" key="8">
    <source>
        <dbReference type="EMBL" id="GFS80922.1"/>
    </source>
</evidence>
<dbReference type="PANTHER" id="PTHR16024:SF6">
    <property type="entry name" value="XK-RELATED PROTEIN"/>
    <property type="match status" value="1"/>
</dbReference>
<feature type="transmembrane region" description="Helical" evidence="7">
    <location>
        <begin position="333"/>
        <end position="351"/>
    </location>
</feature>
<feature type="transmembrane region" description="Helical" evidence="7">
    <location>
        <begin position="434"/>
        <end position="454"/>
    </location>
</feature>
<accession>A0A8X6MW75</accession>
<feature type="transmembrane region" description="Helical" evidence="7">
    <location>
        <begin position="198"/>
        <end position="217"/>
    </location>
</feature>
<dbReference type="AlphaFoldDB" id="A0A8X6MW75"/>
<organism evidence="8 9">
    <name type="scientific">Nephila pilipes</name>
    <name type="common">Giant wood spider</name>
    <name type="synonym">Nephila maculata</name>
    <dbReference type="NCBI Taxonomy" id="299642"/>
    <lineage>
        <taxon>Eukaryota</taxon>
        <taxon>Metazoa</taxon>
        <taxon>Ecdysozoa</taxon>
        <taxon>Arthropoda</taxon>
        <taxon>Chelicerata</taxon>
        <taxon>Arachnida</taxon>
        <taxon>Araneae</taxon>
        <taxon>Araneomorphae</taxon>
        <taxon>Entelegynae</taxon>
        <taxon>Araneoidea</taxon>
        <taxon>Nephilidae</taxon>
        <taxon>Nephila</taxon>
    </lineage>
</organism>
<dbReference type="Pfam" id="PF09815">
    <property type="entry name" value="XK-related"/>
    <property type="match status" value="1"/>
</dbReference>
<evidence type="ECO:0000256" key="5">
    <source>
        <dbReference type="ARBA" id="ARBA00022989"/>
    </source>
</evidence>
<evidence type="ECO:0000256" key="3">
    <source>
        <dbReference type="ARBA" id="ARBA00022475"/>
    </source>
</evidence>
<dbReference type="GO" id="GO:0005886">
    <property type="term" value="C:plasma membrane"/>
    <property type="evidence" value="ECO:0007669"/>
    <property type="project" value="UniProtKB-SubCell"/>
</dbReference>
<keyword evidence="5 7" id="KW-1133">Transmembrane helix</keyword>
<feature type="transmembrane region" description="Helical" evidence="7">
    <location>
        <begin position="170"/>
        <end position="192"/>
    </location>
</feature>
<dbReference type="GO" id="GO:0070782">
    <property type="term" value="P:phosphatidylserine exposure on apoptotic cell surface"/>
    <property type="evidence" value="ECO:0007669"/>
    <property type="project" value="TreeGrafter"/>
</dbReference>
<dbReference type="OrthoDB" id="6136301at2759"/>
<feature type="transmembrane region" description="Helical" evidence="7">
    <location>
        <begin position="363"/>
        <end position="380"/>
    </location>
</feature>
<feature type="transmembrane region" description="Helical" evidence="7">
    <location>
        <begin position="392"/>
        <end position="414"/>
    </location>
</feature>
<dbReference type="EMBL" id="BMAW01097681">
    <property type="protein sequence ID" value="GFS80922.1"/>
    <property type="molecule type" value="Genomic_DNA"/>
</dbReference>
<proteinExistence type="inferred from homology"/>
<dbReference type="GO" id="GO:0043652">
    <property type="term" value="P:engulfment of apoptotic cell"/>
    <property type="evidence" value="ECO:0007669"/>
    <property type="project" value="TreeGrafter"/>
</dbReference>
<dbReference type="Proteomes" id="UP000887013">
    <property type="component" value="Unassembled WGS sequence"/>
</dbReference>
<keyword evidence="9" id="KW-1185">Reference proteome</keyword>
<evidence type="ECO:0000256" key="6">
    <source>
        <dbReference type="ARBA" id="ARBA00023136"/>
    </source>
</evidence>
<evidence type="ECO:0000256" key="4">
    <source>
        <dbReference type="ARBA" id="ARBA00022692"/>
    </source>
</evidence>
<feature type="transmembrane region" description="Helical" evidence="7">
    <location>
        <begin position="466"/>
        <end position="489"/>
    </location>
</feature>
<reference evidence="8" key="1">
    <citation type="submission" date="2020-08" db="EMBL/GenBank/DDBJ databases">
        <title>Multicomponent nature underlies the extraordinary mechanical properties of spider dragline silk.</title>
        <authorList>
            <person name="Kono N."/>
            <person name="Nakamura H."/>
            <person name="Mori M."/>
            <person name="Yoshida Y."/>
            <person name="Ohtoshi R."/>
            <person name="Malay A.D."/>
            <person name="Moran D.A.P."/>
            <person name="Tomita M."/>
            <person name="Numata K."/>
            <person name="Arakawa K."/>
        </authorList>
    </citation>
    <scope>NUCLEOTIDE SEQUENCE</scope>
</reference>